<dbReference type="RefSeq" id="WP_186638654.1">
    <property type="nucleotide sequence ID" value="NZ_JACOAF010000030.1"/>
</dbReference>
<gene>
    <name evidence="1" type="ORF">H7U12_13175</name>
</gene>
<dbReference type="Pfam" id="PF05037">
    <property type="entry name" value="DUF669"/>
    <property type="match status" value="1"/>
</dbReference>
<dbReference type="Proteomes" id="UP000659698">
    <property type="component" value="Unassembled WGS sequence"/>
</dbReference>
<evidence type="ECO:0000313" key="2">
    <source>
        <dbReference type="Proteomes" id="UP000659698"/>
    </source>
</evidence>
<sequence length="151" mass="16524">MANLGSQINVADIPERDEFQPLPAGKYTMMIVNSEMKETSTGGEMLVLEMDVQDGEYKGRKIFERLNLKNANTTAVDIAFRALGELCRAIGKAKVSDSVELHNKRFIADVAVTPPKGEYGPGNRIKKYISMTEATAAKPAASAELDDEIPF</sequence>
<reference evidence="1 2" key="1">
    <citation type="journal article" date="2019" name="Int. J. Syst. Evol. Microbiol.">
        <title>Rufibacter sediminis sp. nov., isolated from freshwater lake sediment.</title>
        <authorList>
            <person name="Qu J.H."/>
            <person name="Zhang L.J."/>
            <person name="Fu Y.H."/>
            <person name="Li H.F."/>
        </authorList>
    </citation>
    <scope>NUCLEOTIDE SEQUENCE [LARGE SCALE GENOMIC DNA]</scope>
    <source>
        <strain evidence="1 2">H-1</strain>
    </source>
</reference>
<protein>
    <submittedName>
        <fullName evidence="1">DUF669 domain-containing protein</fullName>
    </submittedName>
</protein>
<name>A0ABR6VUQ3_9BACT</name>
<evidence type="ECO:0000313" key="1">
    <source>
        <dbReference type="EMBL" id="MBC3540639.1"/>
    </source>
</evidence>
<dbReference type="InterPro" id="IPR007731">
    <property type="entry name" value="DUF669"/>
</dbReference>
<comment type="caution">
    <text evidence="1">The sequence shown here is derived from an EMBL/GenBank/DDBJ whole genome shotgun (WGS) entry which is preliminary data.</text>
</comment>
<keyword evidence="2" id="KW-1185">Reference proteome</keyword>
<accession>A0ABR6VUQ3</accession>
<proteinExistence type="predicted"/>
<dbReference type="EMBL" id="JACOAF010000030">
    <property type="protein sequence ID" value="MBC3540639.1"/>
    <property type="molecule type" value="Genomic_DNA"/>
</dbReference>
<organism evidence="1 2">
    <name type="scientific">Rufibacter sediminis</name>
    <dbReference type="NCBI Taxonomy" id="2762756"/>
    <lineage>
        <taxon>Bacteria</taxon>
        <taxon>Pseudomonadati</taxon>
        <taxon>Bacteroidota</taxon>
        <taxon>Cytophagia</taxon>
        <taxon>Cytophagales</taxon>
        <taxon>Hymenobacteraceae</taxon>
        <taxon>Rufibacter</taxon>
    </lineage>
</organism>